<reference evidence="7 8" key="3">
    <citation type="journal article" date="2011" name="Nat. Chem. Biol.">
        <title>Reveromycin A biosynthesis uses RevG and RevJ for stereospecific spiroacetal formation.</title>
        <authorList>
            <person name="Takahashi S."/>
            <person name="Toyoda A."/>
            <person name="Sekiyama Y."/>
            <person name="Takagi H."/>
            <person name="Nogawa T."/>
            <person name="Uramoto M."/>
            <person name="Suzuki R."/>
            <person name="Koshino H."/>
            <person name="Kumano T."/>
            <person name="Panthee S."/>
            <person name="Dairi T."/>
            <person name="Ishikawa J."/>
            <person name="Ikeda H."/>
            <person name="Sakaki Y."/>
            <person name="Osada H."/>
        </authorList>
    </citation>
    <scope>NUCLEOTIDE SEQUENCE [LARGE SCALE GENOMIC DNA]</scope>
    <source>
        <strain evidence="7 8">SN-593</strain>
    </source>
</reference>
<sequence>MRSGAMILDLAPLVCGVLLAATGAAKLFGRRTAQVAANTVLVRVLGNGHRAAFALRAVGAVELAAAAGLLAAPGAVLPGAATALLGAGFTGYLGYAKATAPQSSCGCSARDEGPIGVRSFLRAGAVLAGGAAAAFAGTAWWTRLARDPGWSLLVVAAAAAVLLALSTDLDRVWMPLRRLRLRVFGTPLPAGPGGRVPVEASVELLERSLAWQASSPIVRSGLLDSWDDGGWRVLRYAGVHRDAGGARPVNVLFALDDSATTDANPSPAVRVSVVDDRTQEVVPLDLLELSGLRKPLRMV</sequence>
<organism evidence="7 8">
    <name type="scientific">Actinacidiphila reveromycinica</name>
    <dbReference type="NCBI Taxonomy" id="659352"/>
    <lineage>
        <taxon>Bacteria</taxon>
        <taxon>Bacillati</taxon>
        <taxon>Actinomycetota</taxon>
        <taxon>Actinomycetes</taxon>
        <taxon>Kitasatosporales</taxon>
        <taxon>Streptomycetaceae</taxon>
        <taxon>Actinacidiphila</taxon>
    </lineage>
</organism>
<dbReference type="Proteomes" id="UP000595703">
    <property type="component" value="Chromosome"/>
</dbReference>
<feature type="domain" description="Methylamine utilisation protein MauE" evidence="6">
    <location>
        <begin position="7"/>
        <end position="134"/>
    </location>
</feature>
<reference evidence="7 8" key="1">
    <citation type="journal article" date="2010" name="J. Bacteriol.">
        <title>Biochemical characterization of a novel indole prenyltransferase from Streptomyces sp. SN-593.</title>
        <authorList>
            <person name="Takahashi S."/>
            <person name="Takagi H."/>
            <person name="Toyoda A."/>
            <person name="Uramoto M."/>
            <person name="Nogawa T."/>
            <person name="Ueki M."/>
            <person name="Sakaki Y."/>
            <person name="Osada H."/>
        </authorList>
    </citation>
    <scope>NUCLEOTIDE SEQUENCE [LARGE SCALE GENOMIC DNA]</scope>
    <source>
        <strain evidence="7 8">SN-593</strain>
    </source>
</reference>
<evidence type="ECO:0000256" key="1">
    <source>
        <dbReference type="ARBA" id="ARBA00004141"/>
    </source>
</evidence>
<name>A0A7U3UZS3_9ACTN</name>
<evidence type="ECO:0000259" key="6">
    <source>
        <dbReference type="Pfam" id="PF07291"/>
    </source>
</evidence>
<evidence type="ECO:0000256" key="3">
    <source>
        <dbReference type="ARBA" id="ARBA00022989"/>
    </source>
</evidence>
<reference evidence="7 8" key="2">
    <citation type="journal article" date="2011" name="J. Antibiot.">
        <title>Furaquinocins I and J: novel polyketide isoprenoid hybrid compounds from Streptomyces reveromyceticus SN-593.</title>
        <authorList>
            <person name="Panthee S."/>
            <person name="Takahashi S."/>
            <person name="Takagi H."/>
            <person name="Nogawa T."/>
            <person name="Oowada E."/>
            <person name="Uramoto M."/>
            <person name="Osada H."/>
        </authorList>
    </citation>
    <scope>NUCLEOTIDE SEQUENCE [LARGE SCALE GENOMIC DNA]</scope>
    <source>
        <strain evidence="7 8">SN-593</strain>
    </source>
</reference>
<comment type="subcellular location">
    <subcellularLocation>
        <location evidence="1">Membrane</location>
        <topology evidence="1">Multi-pass membrane protein</topology>
    </subcellularLocation>
</comment>
<evidence type="ECO:0000256" key="2">
    <source>
        <dbReference type="ARBA" id="ARBA00022692"/>
    </source>
</evidence>
<accession>A0A7U3UZS3</accession>
<dbReference type="GO" id="GO:0030416">
    <property type="term" value="P:methylamine metabolic process"/>
    <property type="evidence" value="ECO:0007669"/>
    <property type="project" value="InterPro"/>
</dbReference>
<dbReference type="EMBL" id="AP018365">
    <property type="protein sequence ID" value="BBB01662.1"/>
    <property type="molecule type" value="Genomic_DNA"/>
</dbReference>
<evidence type="ECO:0000313" key="7">
    <source>
        <dbReference type="EMBL" id="BBB01662.1"/>
    </source>
</evidence>
<proteinExistence type="predicted"/>
<dbReference type="AlphaFoldDB" id="A0A7U3UZS3"/>
<feature type="transmembrane region" description="Helical" evidence="5">
    <location>
        <begin position="120"/>
        <end position="142"/>
    </location>
</feature>
<keyword evidence="3 5" id="KW-1133">Transmembrane helix</keyword>
<dbReference type="KEGG" id="arev:RVR_9186"/>
<protein>
    <recommendedName>
        <fullName evidence="6">Methylamine utilisation protein MauE domain-containing protein</fullName>
    </recommendedName>
</protein>
<gene>
    <name evidence="7" type="ORF">RVR_9186</name>
</gene>
<evidence type="ECO:0000256" key="4">
    <source>
        <dbReference type="ARBA" id="ARBA00023136"/>
    </source>
</evidence>
<dbReference type="GO" id="GO:0016020">
    <property type="term" value="C:membrane"/>
    <property type="evidence" value="ECO:0007669"/>
    <property type="project" value="UniProtKB-SubCell"/>
</dbReference>
<evidence type="ECO:0000313" key="8">
    <source>
        <dbReference type="Proteomes" id="UP000595703"/>
    </source>
</evidence>
<keyword evidence="8" id="KW-1185">Reference proteome</keyword>
<keyword evidence="2 5" id="KW-0812">Transmembrane</keyword>
<dbReference type="InterPro" id="IPR009908">
    <property type="entry name" value="Methylamine_util_MauE"/>
</dbReference>
<keyword evidence="4 5" id="KW-0472">Membrane</keyword>
<feature type="transmembrane region" description="Helical" evidence="5">
    <location>
        <begin position="148"/>
        <end position="169"/>
    </location>
</feature>
<reference evidence="7 8" key="4">
    <citation type="journal article" date="2020" name="Sci. Rep.">
        <title>beta-carboline chemical signals induce reveromycin production through a LuxR family regulator in Streptomyces sp. SN-593.</title>
        <authorList>
            <person name="Panthee S."/>
            <person name="Kito N."/>
            <person name="Hayashi T."/>
            <person name="Shimizu T."/>
            <person name="Ishikawa J."/>
            <person name="Hamamoto H."/>
            <person name="Osada H."/>
            <person name="Takahashi S."/>
        </authorList>
    </citation>
    <scope>NUCLEOTIDE SEQUENCE [LARGE SCALE GENOMIC DNA]</scope>
    <source>
        <strain evidence="7 8">SN-593</strain>
    </source>
</reference>
<dbReference type="Pfam" id="PF07291">
    <property type="entry name" value="MauE"/>
    <property type="match status" value="1"/>
</dbReference>
<evidence type="ECO:0000256" key="5">
    <source>
        <dbReference type="SAM" id="Phobius"/>
    </source>
</evidence>